<dbReference type="AlphaFoldDB" id="A0A538SD19"/>
<accession>A0A538SD19</accession>
<sequence>MGVEDEVALLLCFAFLALAAPAAFAGLDLTAVACNTGTGHLITLNYDCTARGIPQTLFGCFQLGAAQDSVVAVESAFDLMVADPGLPDWWHFETGGCNNLTGTGGATVFADLTRNTTLCPSASVLVFWGTEGAAAPVAYTP</sequence>
<proteinExistence type="predicted"/>
<evidence type="ECO:0000313" key="2">
    <source>
        <dbReference type="EMBL" id="TMQ49259.1"/>
    </source>
</evidence>
<organism evidence="2 3">
    <name type="scientific">Eiseniibacteriota bacterium</name>
    <dbReference type="NCBI Taxonomy" id="2212470"/>
    <lineage>
        <taxon>Bacteria</taxon>
        <taxon>Candidatus Eiseniibacteriota</taxon>
    </lineage>
</organism>
<reference evidence="2 3" key="1">
    <citation type="journal article" date="2019" name="Nat. Microbiol.">
        <title>Mediterranean grassland soil C-N compound turnover is dependent on rainfall and depth, and is mediated by genomically divergent microorganisms.</title>
        <authorList>
            <person name="Diamond S."/>
            <person name="Andeer P.F."/>
            <person name="Li Z."/>
            <person name="Crits-Christoph A."/>
            <person name="Burstein D."/>
            <person name="Anantharaman K."/>
            <person name="Lane K.R."/>
            <person name="Thomas B.C."/>
            <person name="Pan C."/>
            <person name="Northen T.R."/>
            <person name="Banfield J.F."/>
        </authorList>
    </citation>
    <scope>NUCLEOTIDE SEQUENCE [LARGE SCALE GENOMIC DNA]</scope>
    <source>
        <strain evidence="2">WS_3</strain>
    </source>
</reference>
<feature type="non-terminal residue" evidence="2">
    <location>
        <position position="141"/>
    </location>
</feature>
<feature type="signal peptide" evidence="1">
    <location>
        <begin position="1"/>
        <end position="25"/>
    </location>
</feature>
<keyword evidence="1" id="KW-0732">Signal</keyword>
<dbReference type="EMBL" id="VBOT01000125">
    <property type="protein sequence ID" value="TMQ49259.1"/>
    <property type="molecule type" value="Genomic_DNA"/>
</dbReference>
<protein>
    <submittedName>
        <fullName evidence="2">Uncharacterized protein</fullName>
    </submittedName>
</protein>
<evidence type="ECO:0000313" key="3">
    <source>
        <dbReference type="Proteomes" id="UP000320184"/>
    </source>
</evidence>
<name>A0A538SD19_UNCEI</name>
<feature type="chain" id="PRO_5022058454" evidence="1">
    <location>
        <begin position="26"/>
        <end position="141"/>
    </location>
</feature>
<dbReference type="Proteomes" id="UP000320184">
    <property type="component" value="Unassembled WGS sequence"/>
</dbReference>
<evidence type="ECO:0000256" key="1">
    <source>
        <dbReference type="SAM" id="SignalP"/>
    </source>
</evidence>
<gene>
    <name evidence="2" type="ORF">E6K73_10230</name>
</gene>
<comment type="caution">
    <text evidence="2">The sequence shown here is derived from an EMBL/GenBank/DDBJ whole genome shotgun (WGS) entry which is preliminary data.</text>
</comment>